<evidence type="ECO:0000313" key="2">
    <source>
        <dbReference type="EMBL" id="ADJ53076.1"/>
    </source>
</evidence>
<organism evidence="2 3">
    <name type="scientific">Brochothrix phage A9</name>
    <dbReference type="NCBI Taxonomy" id="857312"/>
    <lineage>
        <taxon>Viruses</taxon>
        <taxon>Duplodnaviria</taxon>
        <taxon>Heunggongvirae</taxon>
        <taxon>Uroviricota</taxon>
        <taxon>Caudoviricetes</taxon>
        <taxon>Herelleviridae</taxon>
        <taxon>Klumppvirus</taxon>
        <taxon>Klumppvirus A9</taxon>
    </lineage>
</organism>
<dbReference type="GeneID" id="10359072"/>
<evidence type="ECO:0000313" key="3">
    <source>
        <dbReference type="Proteomes" id="UP000000331"/>
    </source>
</evidence>
<dbReference type="EMBL" id="HM242243">
    <property type="protein sequence ID" value="ADJ53076.1"/>
    <property type="molecule type" value="Genomic_DNA"/>
</dbReference>
<reference evidence="2 3" key="1">
    <citation type="journal article" date="2010" name="J. Bacteriol.">
        <title>Brochothrix thermosphacta bacteriophages feature heterogeneous and highly mosaic genomes and utilize unique prophage insertion sites.</title>
        <authorList>
            <person name="Kilcher S."/>
            <person name="Loessner M.J."/>
            <person name="Klumpp J."/>
        </authorList>
    </citation>
    <scope>NUCLEOTIDE SEQUENCE [LARGE SCALE GENOMIC DNA]</scope>
</reference>
<dbReference type="Proteomes" id="UP000000331">
    <property type="component" value="Segment"/>
</dbReference>
<dbReference type="RefSeq" id="YP_004301367.1">
    <property type="nucleotide sequence ID" value="NC_015253.1"/>
</dbReference>
<accession>D9J0I1</accession>
<name>D9J0I1_9CAUD</name>
<dbReference type="InterPro" id="IPR019096">
    <property type="entry name" value="YopX_protein"/>
</dbReference>
<dbReference type="NCBIfam" id="TIGR01671">
    <property type="entry name" value="phage_TIGR01671"/>
    <property type="match status" value="1"/>
</dbReference>
<protein>
    <submittedName>
        <fullName evidence="2">Gp34</fullName>
    </submittedName>
</protein>
<dbReference type="OrthoDB" id="28597at10239"/>
<dbReference type="SUPFAM" id="SSF159006">
    <property type="entry name" value="YopX-like"/>
    <property type="match status" value="1"/>
</dbReference>
<sequence length="159" mass="18179">MLDLKLKAWCYELGEFVCIKYLEFIDEDISYMHAQDKNGEGIEPPYASERLGIDWELLQYTGKADENDDSIYNGYLLEVTVPEETIPIRSYDGSISGYDFIEGYSQIGVVNYVTGEYYYDTVRTISGAHHDISAPLTSLTRCKIIGNIYENPELLEETK</sequence>
<feature type="domain" description="YopX protein" evidence="1">
    <location>
        <begin position="8"/>
        <end position="156"/>
    </location>
</feature>
<keyword evidence="3" id="KW-1185">Reference proteome</keyword>
<dbReference type="InterPro" id="IPR023385">
    <property type="entry name" value="YopX-like_C"/>
</dbReference>
<dbReference type="KEGG" id="vg:10359072"/>
<proteinExistence type="predicted"/>
<evidence type="ECO:0000259" key="1">
    <source>
        <dbReference type="Pfam" id="PF09643"/>
    </source>
</evidence>
<dbReference type="Gene3D" id="2.30.30.290">
    <property type="entry name" value="YopX-like domains"/>
    <property type="match status" value="1"/>
</dbReference>
<dbReference type="Pfam" id="PF09643">
    <property type="entry name" value="YopX"/>
    <property type="match status" value="1"/>
</dbReference>
<dbReference type="InterPro" id="IPR010024">
    <property type="entry name" value="CHP16711"/>
</dbReference>